<organism evidence="1 2">
    <name type="scientific">Lactococcus lactis</name>
    <dbReference type="NCBI Taxonomy" id="1358"/>
    <lineage>
        <taxon>Bacteria</taxon>
        <taxon>Bacillati</taxon>
        <taxon>Bacillota</taxon>
        <taxon>Bacilli</taxon>
        <taxon>Lactobacillales</taxon>
        <taxon>Streptococcaceae</taxon>
        <taxon>Lactococcus</taxon>
    </lineage>
</organism>
<proteinExistence type="predicted"/>
<reference evidence="1" key="2">
    <citation type="journal article" date="2023" name="Food Microbiol.">
        <title>Evaluation of the fermentation potential of lactic acid bacteria isolated from herbs, fruits and vegetables as starter cultures in nut-based milk alternatives.</title>
        <authorList>
            <person name="Huang W."/>
            <person name="Dong A."/>
            <person name="Pham H.T."/>
            <person name="Zhou C."/>
            <person name="Huo Z."/>
            <person name="Watjen A.P."/>
            <person name="Prakash S."/>
            <person name="Bang-Berthelsen C.H."/>
            <person name="Turner M.S."/>
        </authorList>
    </citation>
    <scope>NUCLEOTIDE SEQUENCE</scope>
    <source>
        <strain evidence="1">593</strain>
    </source>
</reference>
<name>A0AB35K9V2_9LACT</name>
<sequence>MIQARFLYDSSKISTYGKHYSDWQIVSEKQFQSAINTLDGWSSNQFIALGNLVKSRYDIKGFEKREIK</sequence>
<accession>A0AB35K9V2</accession>
<dbReference type="EMBL" id="JAOWLO010000003">
    <property type="protein sequence ID" value="MDG5048524.1"/>
    <property type="molecule type" value="Genomic_DNA"/>
</dbReference>
<dbReference type="AlphaFoldDB" id="A0AB35K9V2"/>
<dbReference type="RefSeq" id="WP_278200052.1">
    <property type="nucleotide sequence ID" value="NZ_CP104388.1"/>
</dbReference>
<gene>
    <name evidence="1" type="ORF">OGZ38_05155</name>
</gene>
<comment type="caution">
    <text evidence="1">The sequence shown here is derived from an EMBL/GenBank/DDBJ whole genome shotgun (WGS) entry which is preliminary data.</text>
</comment>
<reference evidence="1" key="1">
    <citation type="submission" date="2022-10" db="EMBL/GenBank/DDBJ databases">
        <authorList>
            <person name="Turner M.S."/>
            <person name="Huang W."/>
        </authorList>
    </citation>
    <scope>NUCLEOTIDE SEQUENCE</scope>
    <source>
        <strain evidence="1">593</strain>
    </source>
</reference>
<evidence type="ECO:0000313" key="2">
    <source>
        <dbReference type="Proteomes" id="UP001152820"/>
    </source>
</evidence>
<evidence type="ECO:0000313" key="1">
    <source>
        <dbReference type="EMBL" id="MDG5048524.1"/>
    </source>
</evidence>
<dbReference type="Proteomes" id="UP001152820">
    <property type="component" value="Unassembled WGS sequence"/>
</dbReference>
<protein>
    <submittedName>
        <fullName evidence="1">Uncharacterized protein</fullName>
    </submittedName>
</protein>